<dbReference type="PRINTS" id="PR00160">
    <property type="entry name" value="GLUTAREDOXIN"/>
</dbReference>
<dbReference type="CDD" id="cd03419">
    <property type="entry name" value="GRX_GRXh_1_2_like"/>
    <property type="match status" value="1"/>
</dbReference>
<dbReference type="OrthoDB" id="418495at2759"/>
<feature type="domain" description="Glutaredoxin" evidence="7">
    <location>
        <begin position="34"/>
        <end position="96"/>
    </location>
</feature>
<keyword evidence="2" id="KW-0318">Glutathionylation</keyword>
<dbReference type="SUPFAM" id="SSF52833">
    <property type="entry name" value="Thioredoxin-like"/>
    <property type="match status" value="1"/>
</dbReference>
<proteinExistence type="inferred from homology"/>
<evidence type="ECO:0000256" key="2">
    <source>
        <dbReference type="ARBA" id="ARBA00023206"/>
    </source>
</evidence>
<evidence type="ECO:0000256" key="4">
    <source>
        <dbReference type="ARBA" id="ARBA00037470"/>
    </source>
</evidence>
<evidence type="ECO:0000313" key="8">
    <source>
        <dbReference type="EMBL" id="KAB7503898.1"/>
    </source>
</evidence>
<dbReference type="EMBL" id="SEYY01004221">
    <property type="protein sequence ID" value="KAB7503898.1"/>
    <property type="molecule type" value="Genomic_DNA"/>
</dbReference>
<comment type="caution">
    <text evidence="8">The sequence shown here is derived from an EMBL/GenBank/DDBJ whole genome shotgun (WGS) entry which is preliminary data.</text>
</comment>
<dbReference type="Gene3D" id="3.40.30.10">
    <property type="entry name" value="Glutaredoxin"/>
    <property type="match status" value="1"/>
</dbReference>
<comment type="function">
    <text evidence="4">Glutathione-dependent oxidoreductase that facilitates the maintenance of mitochondrial redox homeostasis upon induction of apoptosis by oxidative stress. Involved in response to hydrogen peroxide and regulation of apoptosis caused by oxidative stress. Acts as a very efficient catalyst of monothiol reactions because of its high affinity for protein glutathione-mixed disulfides. Can receive electrons not only from glutathione (GSH), but also from thioredoxin reductase supporting both monothiol and dithiol reactions. Efficiently catalyzes both glutathionylation and deglutathionylation of mitochondrial complex I, which in turn regulates the superoxide production by the complex. Overexpression decreases the susceptibility to apoptosis and prevents loss of cardiolipin and cytochrome c release.</text>
</comment>
<dbReference type="GO" id="GO:0005737">
    <property type="term" value="C:cytoplasm"/>
    <property type="evidence" value="ECO:0007669"/>
    <property type="project" value="TreeGrafter"/>
</dbReference>
<evidence type="ECO:0000313" key="9">
    <source>
        <dbReference type="Proteomes" id="UP000326759"/>
    </source>
</evidence>
<gene>
    <name evidence="8" type="primary">GRXC4</name>
    <name evidence="8" type="ORF">Anas_01429</name>
</gene>
<dbReference type="Pfam" id="PF00462">
    <property type="entry name" value="Glutaredoxin"/>
    <property type="match status" value="1"/>
</dbReference>
<sequence length="122" mass="13328">MGITSSSSASVKKLINMEGETAQFVQEQINNHKIMIFSKSYCPYCKTAKECFNELGAKYEVLELDKHPKGNEIQDILLEITGARSVPRVFVNGKCIGGGSETKELLNSGQLKKLIEEGTASG</sequence>
<dbReference type="InterPro" id="IPR036249">
    <property type="entry name" value="Thioredoxin-like_sf"/>
</dbReference>
<dbReference type="InterPro" id="IPR011899">
    <property type="entry name" value="Glutaredoxin_euk/vir"/>
</dbReference>
<comment type="subunit">
    <text evidence="5">Monomer; active form. Homodimer; inactive form. The homodimer is probably linked by 1 2Fe-2S cluster.</text>
</comment>
<dbReference type="GO" id="GO:0015038">
    <property type="term" value="F:glutathione disulfide oxidoreductase activity"/>
    <property type="evidence" value="ECO:0007669"/>
    <property type="project" value="TreeGrafter"/>
</dbReference>
<name>A0A5N5TCT8_9CRUS</name>
<dbReference type="PANTHER" id="PTHR45694:SF5">
    <property type="entry name" value="GLUTAREDOXIN 2"/>
    <property type="match status" value="1"/>
</dbReference>
<keyword evidence="9" id="KW-1185">Reference proteome</keyword>
<dbReference type="GO" id="GO:0034599">
    <property type="term" value="P:cellular response to oxidative stress"/>
    <property type="evidence" value="ECO:0007669"/>
    <property type="project" value="TreeGrafter"/>
</dbReference>
<comment type="similarity">
    <text evidence="1">Belongs to the glutaredoxin family.</text>
</comment>
<dbReference type="PROSITE" id="PS51354">
    <property type="entry name" value="GLUTAREDOXIN_2"/>
    <property type="match status" value="1"/>
</dbReference>
<dbReference type="FunFam" id="3.40.30.10:FF:000026">
    <property type="entry name" value="Glutaredoxin 2"/>
    <property type="match status" value="1"/>
</dbReference>
<dbReference type="PANTHER" id="PTHR45694">
    <property type="entry name" value="GLUTAREDOXIN 2"/>
    <property type="match status" value="1"/>
</dbReference>
<protein>
    <recommendedName>
        <fullName evidence="6">Glutaredoxin-2, mitochondrial</fullName>
    </recommendedName>
</protein>
<evidence type="ECO:0000256" key="3">
    <source>
        <dbReference type="ARBA" id="ARBA00023284"/>
    </source>
</evidence>
<dbReference type="AlphaFoldDB" id="A0A5N5TCT8"/>
<dbReference type="Proteomes" id="UP000326759">
    <property type="component" value="Unassembled WGS sequence"/>
</dbReference>
<reference evidence="8 9" key="1">
    <citation type="journal article" date="2019" name="PLoS Biol.">
        <title>Sex chromosomes control vertical transmission of feminizing Wolbachia symbionts in an isopod.</title>
        <authorList>
            <person name="Becking T."/>
            <person name="Chebbi M.A."/>
            <person name="Giraud I."/>
            <person name="Moumen B."/>
            <person name="Laverre T."/>
            <person name="Caubet Y."/>
            <person name="Peccoud J."/>
            <person name="Gilbert C."/>
            <person name="Cordaux R."/>
        </authorList>
    </citation>
    <scope>NUCLEOTIDE SEQUENCE [LARGE SCALE GENOMIC DNA]</scope>
    <source>
        <strain evidence="8">ANa2</strain>
        <tissue evidence="8">Whole body excluding digestive tract and cuticle</tissue>
    </source>
</reference>
<dbReference type="InterPro" id="IPR014025">
    <property type="entry name" value="Glutaredoxin_subgr"/>
</dbReference>
<dbReference type="NCBIfam" id="TIGR02180">
    <property type="entry name" value="GRX_euk"/>
    <property type="match status" value="1"/>
</dbReference>
<keyword evidence="3" id="KW-0676">Redox-active center</keyword>
<dbReference type="InterPro" id="IPR002109">
    <property type="entry name" value="Glutaredoxin"/>
</dbReference>
<evidence type="ECO:0000259" key="7">
    <source>
        <dbReference type="Pfam" id="PF00462"/>
    </source>
</evidence>
<organism evidence="8 9">
    <name type="scientific">Armadillidium nasatum</name>
    <dbReference type="NCBI Taxonomy" id="96803"/>
    <lineage>
        <taxon>Eukaryota</taxon>
        <taxon>Metazoa</taxon>
        <taxon>Ecdysozoa</taxon>
        <taxon>Arthropoda</taxon>
        <taxon>Crustacea</taxon>
        <taxon>Multicrustacea</taxon>
        <taxon>Malacostraca</taxon>
        <taxon>Eumalacostraca</taxon>
        <taxon>Peracarida</taxon>
        <taxon>Isopoda</taxon>
        <taxon>Oniscidea</taxon>
        <taxon>Crinocheta</taxon>
        <taxon>Armadillidiidae</taxon>
        <taxon>Armadillidium</taxon>
    </lineage>
</organism>
<evidence type="ECO:0000256" key="6">
    <source>
        <dbReference type="ARBA" id="ARBA00039819"/>
    </source>
</evidence>
<accession>A0A5N5TCT8</accession>
<evidence type="ECO:0000256" key="1">
    <source>
        <dbReference type="ARBA" id="ARBA00007787"/>
    </source>
</evidence>
<evidence type="ECO:0000256" key="5">
    <source>
        <dbReference type="ARBA" id="ARBA00038558"/>
    </source>
</evidence>